<dbReference type="AlphaFoldDB" id="A0AAE0ND67"/>
<evidence type="ECO:0000313" key="8">
    <source>
        <dbReference type="Proteomes" id="UP001287356"/>
    </source>
</evidence>
<organism evidence="7 8">
    <name type="scientific">Lasiosphaeria ovina</name>
    <dbReference type="NCBI Taxonomy" id="92902"/>
    <lineage>
        <taxon>Eukaryota</taxon>
        <taxon>Fungi</taxon>
        <taxon>Dikarya</taxon>
        <taxon>Ascomycota</taxon>
        <taxon>Pezizomycotina</taxon>
        <taxon>Sordariomycetes</taxon>
        <taxon>Sordariomycetidae</taxon>
        <taxon>Sordariales</taxon>
        <taxon>Lasiosphaeriaceae</taxon>
        <taxon>Lasiosphaeria</taxon>
    </lineage>
</organism>
<comment type="subcellular location">
    <subcellularLocation>
        <location evidence="1">Nucleus</location>
    </subcellularLocation>
</comment>
<gene>
    <name evidence="7" type="ORF">B0T24DRAFT_610694</name>
</gene>
<dbReference type="GO" id="GO:0000976">
    <property type="term" value="F:transcription cis-regulatory region binding"/>
    <property type="evidence" value="ECO:0007669"/>
    <property type="project" value="TreeGrafter"/>
</dbReference>
<dbReference type="PROSITE" id="PS00463">
    <property type="entry name" value="ZN2_CY6_FUNGAL_1"/>
    <property type="match status" value="1"/>
</dbReference>
<keyword evidence="8" id="KW-1185">Reference proteome</keyword>
<evidence type="ECO:0000256" key="1">
    <source>
        <dbReference type="ARBA" id="ARBA00004123"/>
    </source>
</evidence>
<comment type="caution">
    <text evidence="7">The sequence shown here is derived from an EMBL/GenBank/DDBJ whole genome shotgun (WGS) entry which is preliminary data.</text>
</comment>
<name>A0AAE0ND67_9PEZI</name>
<dbReference type="Proteomes" id="UP001287356">
    <property type="component" value="Unassembled WGS sequence"/>
</dbReference>
<dbReference type="SUPFAM" id="SSF57701">
    <property type="entry name" value="Zn2/Cys6 DNA-binding domain"/>
    <property type="match status" value="1"/>
</dbReference>
<sequence>MDPNPALFSLKRRACVACTTAKAKCSPHATSHPICDRCHRLGKHCVFLHLPKRRRRPQSARVEYPTGQASNVQALENKLDSLSAKNSLRALKMRAFLYTVKSLSCTVVHHT</sequence>
<dbReference type="InterPro" id="IPR036864">
    <property type="entry name" value="Zn2-C6_fun-type_DNA-bd_sf"/>
</dbReference>
<keyword evidence="2" id="KW-0805">Transcription regulation</keyword>
<dbReference type="Gene3D" id="4.10.240.10">
    <property type="entry name" value="Zn(2)-C6 fungal-type DNA-binding domain"/>
    <property type="match status" value="1"/>
</dbReference>
<dbReference type="EMBL" id="JAULSN010000002">
    <property type="protein sequence ID" value="KAK3379093.1"/>
    <property type="molecule type" value="Genomic_DNA"/>
</dbReference>
<evidence type="ECO:0000256" key="5">
    <source>
        <dbReference type="ARBA" id="ARBA00023242"/>
    </source>
</evidence>
<keyword evidence="3" id="KW-0238">DNA-binding</keyword>
<feature type="domain" description="Zn(2)-C6 fungal-type" evidence="6">
    <location>
        <begin position="14"/>
        <end position="47"/>
    </location>
</feature>
<proteinExistence type="predicted"/>
<dbReference type="PROSITE" id="PS50048">
    <property type="entry name" value="ZN2_CY6_FUNGAL_2"/>
    <property type="match status" value="1"/>
</dbReference>
<dbReference type="Pfam" id="PF00172">
    <property type="entry name" value="Zn_clus"/>
    <property type="match status" value="1"/>
</dbReference>
<dbReference type="GO" id="GO:0000981">
    <property type="term" value="F:DNA-binding transcription factor activity, RNA polymerase II-specific"/>
    <property type="evidence" value="ECO:0007669"/>
    <property type="project" value="InterPro"/>
</dbReference>
<evidence type="ECO:0000256" key="2">
    <source>
        <dbReference type="ARBA" id="ARBA00023015"/>
    </source>
</evidence>
<keyword evidence="5" id="KW-0539">Nucleus</keyword>
<reference evidence="7" key="1">
    <citation type="journal article" date="2023" name="Mol. Phylogenet. Evol.">
        <title>Genome-scale phylogeny and comparative genomics of the fungal order Sordariales.</title>
        <authorList>
            <person name="Hensen N."/>
            <person name="Bonometti L."/>
            <person name="Westerberg I."/>
            <person name="Brannstrom I.O."/>
            <person name="Guillou S."/>
            <person name="Cros-Aarteil S."/>
            <person name="Calhoun S."/>
            <person name="Haridas S."/>
            <person name="Kuo A."/>
            <person name="Mondo S."/>
            <person name="Pangilinan J."/>
            <person name="Riley R."/>
            <person name="LaButti K."/>
            <person name="Andreopoulos B."/>
            <person name="Lipzen A."/>
            <person name="Chen C."/>
            <person name="Yan M."/>
            <person name="Daum C."/>
            <person name="Ng V."/>
            <person name="Clum A."/>
            <person name="Steindorff A."/>
            <person name="Ohm R.A."/>
            <person name="Martin F."/>
            <person name="Silar P."/>
            <person name="Natvig D.O."/>
            <person name="Lalanne C."/>
            <person name="Gautier V."/>
            <person name="Ament-Velasquez S.L."/>
            <person name="Kruys A."/>
            <person name="Hutchinson M.I."/>
            <person name="Powell A.J."/>
            <person name="Barry K."/>
            <person name="Miller A.N."/>
            <person name="Grigoriev I.V."/>
            <person name="Debuchy R."/>
            <person name="Gladieux P."/>
            <person name="Hiltunen Thoren M."/>
            <person name="Johannesson H."/>
        </authorList>
    </citation>
    <scope>NUCLEOTIDE SEQUENCE</scope>
    <source>
        <strain evidence="7">CBS 958.72</strain>
    </source>
</reference>
<reference evidence="7" key="2">
    <citation type="submission" date="2023-06" db="EMBL/GenBank/DDBJ databases">
        <authorList>
            <consortium name="Lawrence Berkeley National Laboratory"/>
            <person name="Haridas S."/>
            <person name="Hensen N."/>
            <person name="Bonometti L."/>
            <person name="Westerberg I."/>
            <person name="Brannstrom I.O."/>
            <person name="Guillou S."/>
            <person name="Cros-Aarteil S."/>
            <person name="Calhoun S."/>
            <person name="Kuo A."/>
            <person name="Mondo S."/>
            <person name="Pangilinan J."/>
            <person name="Riley R."/>
            <person name="Labutti K."/>
            <person name="Andreopoulos B."/>
            <person name="Lipzen A."/>
            <person name="Chen C."/>
            <person name="Yanf M."/>
            <person name="Daum C."/>
            <person name="Ng V."/>
            <person name="Clum A."/>
            <person name="Steindorff A."/>
            <person name="Ohm R."/>
            <person name="Martin F."/>
            <person name="Silar P."/>
            <person name="Natvig D."/>
            <person name="Lalanne C."/>
            <person name="Gautier V."/>
            <person name="Ament-Velasquez S.L."/>
            <person name="Kruys A."/>
            <person name="Hutchinson M.I."/>
            <person name="Powell A.J."/>
            <person name="Barry K."/>
            <person name="Miller A.N."/>
            <person name="Grigoriev I.V."/>
            <person name="Debuchy R."/>
            <person name="Gladieux P."/>
            <person name="Thoren M.H."/>
            <person name="Johannesson H."/>
        </authorList>
    </citation>
    <scope>NUCLEOTIDE SEQUENCE</scope>
    <source>
        <strain evidence="7">CBS 958.72</strain>
    </source>
</reference>
<evidence type="ECO:0000313" key="7">
    <source>
        <dbReference type="EMBL" id="KAK3379093.1"/>
    </source>
</evidence>
<evidence type="ECO:0000259" key="6">
    <source>
        <dbReference type="PROSITE" id="PS50048"/>
    </source>
</evidence>
<evidence type="ECO:0000256" key="3">
    <source>
        <dbReference type="ARBA" id="ARBA00023125"/>
    </source>
</evidence>
<accession>A0AAE0ND67</accession>
<keyword evidence="4" id="KW-0804">Transcription</keyword>
<evidence type="ECO:0000256" key="4">
    <source>
        <dbReference type="ARBA" id="ARBA00023163"/>
    </source>
</evidence>
<dbReference type="GO" id="GO:0005634">
    <property type="term" value="C:nucleus"/>
    <property type="evidence" value="ECO:0007669"/>
    <property type="project" value="UniProtKB-SubCell"/>
</dbReference>
<dbReference type="InterPro" id="IPR001138">
    <property type="entry name" value="Zn2Cys6_DnaBD"/>
</dbReference>
<protein>
    <recommendedName>
        <fullName evidence="6">Zn(2)-C6 fungal-type domain-containing protein</fullName>
    </recommendedName>
</protein>
<dbReference type="GO" id="GO:0008270">
    <property type="term" value="F:zinc ion binding"/>
    <property type="evidence" value="ECO:0007669"/>
    <property type="project" value="InterPro"/>
</dbReference>
<dbReference type="InterPro" id="IPR051089">
    <property type="entry name" value="prtT"/>
</dbReference>
<dbReference type="PANTHER" id="PTHR31845:SF17">
    <property type="entry name" value="ZN(II)2CYS6 TRANSCRIPTION FACTOR (EUROFUNG)"/>
    <property type="match status" value="1"/>
</dbReference>
<dbReference type="PANTHER" id="PTHR31845">
    <property type="entry name" value="FINGER DOMAIN PROTEIN, PUTATIVE-RELATED"/>
    <property type="match status" value="1"/>
</dbReference>